<proteinExistence type="inferred from homology"/>
<comment type="caution">
    <text evidence="6">The sequence shown here is derived from an EMBL/GenBank/DDBJ whole genome shotgun (WGS) entry which is preliminary data.</text>
</comment>
<dbReference type="InterPro" id="IPR003439">
    <property type="entry name" value="ABC_transporter-like_ATP-bd"/>
</dbReference>
<keyword evidence="7" id="KW-1185">Reference proteome</keyword>
<evidence type="ECO:0000313" key="6">
    <source>
        <dbReference type="EMBL" id="NIJ44336.1"/>
    </source>
</evidence>
<keyword evidence="4 6" id="KW-0067">ATP-binding</keyword>
<dbReference type="InterPro" id="IPR003593">
    <property type="entry name" value="AAA+_ATPase"/>
</dbReference>
<organism evidence="6 7">
    <name type="scientific">Wenyingzhuangia heitensis</name>
    <dbReference type="NCBI Taxonomy" id="1487859"/>
    <lineage>
        <taxon>Bacteria</taxon>
        <taxon>Pseudomonadati</taxon>
        <taxon>Bacteroidota</taxon>
        <taxon>Flavobacteriia</taxon>
        <taxon>Flavobacteriales</taxon>
        <taxon>Flavobacteriaceae</taxon>
        <taxon>Wenyingzhuangia</taxon>
    </lineage>
</organism>
<dbReference type="Proteomes" id="UP000745859">
    <property type="component" value="Unassembled WGS sequence"/>
</dbReference>
<evidence type="ECO:0000256" key="2">
    <source>
        <dbReference type="ARBA" id="ARBA00022448"/>
    </source>
</evidence>
<dbReference type="Gene3D" id="3.40.50.300">
    <property type="entry name" value="P-loop containing nucleotide triphosphate hydrolases"/>
    <property type="match status" value="1"/>
</dbReference>
<dbReference type="EMBL" id="JAASQL010000001">
    <property type="protein sequence ID" value="NIJ44336.1"/>
    <property type="molecule type" value="Genomic_DNA"/>
</dbReference>
<feature type="domain" description="ABC transporter" evidence="5">
    <location>
        <begin position="3"/>
        <end position="228"/>
    </location>
</feature>
<dbReference type="PANTHER" id="PTHR43335:SF4">
    <property type="entry name" value="ABC TRANSPORTER, ATP-BINDING PROTEIN"/>
    <property type="match status" value="1"/>
</dbReference>
<dbReference type="InterPro" id="IPR027417">
    <property type="entry name" value="P-loop_NTPase"/>
</dbReference>
<keyword evidence="2" id="KW-0813">Transport</keyword>
<name>A0ABX0UA30_9FLAO</name>
<accession>A0ABX0UA30</accession>
<dbReference type="SMART" id="SM00382">
    <property type="entry name" value="AAA"/>
    <property type="match status" value="1"/>
</dbReference>
<evidence type="ECO:0000256" key="3">
    <source>
        <dbReference type="ARBA" id="ARBA00022741"/>
    </source>
</evidence>
<dbReference type="PROSITE" id="PS50893">
    <property type="entry name" value="ABC_TRANSPORTER_2"/>
    <property type="match status" value="1"/>
</dbReference>
<sequence>MSIKVVEVSKKYKNQIAVNSLSFEIKKGEIVGFLGPNGAGKSTLIKMLTGYITPTKGALYIEEDLVQPNIKTTNKNIGYLPEHNPLYKEMYVKEYLTFIAHIHKVSKHRINEVIEQTGLITEATKKIHQLSKGYQQRVGIAAAIIHNPSVLILDEPTTGLDPNQIIEIRQLIKELGRDKTILFSTHIMQEVEAICDRVIIINKGDLKVDANLSELKSGQEQTIQVEFDYKIEEQFVKRIKDLITYTNYHDTKWEFVFSVQDDKRPDIFDFAQEQGLKILQMNTKNKTLESLFAELTK</sequence>
<dbReference type="SUPFAM" id="SSF52540">
    <property type="entry name" value="P-loop containing nucleoside triphosphate hydrolases"/>
    <property type="match status" value="1"/>
</dbReference>
<evidence type="ECO:0000256" key="4">
    <source>
        <dbReference type="ARBA" id="ARBA00022840"/>
    </source>
</evidence>
<evidence type="ECO:0000256" key="1">
    <source>
        <dbReference type="ARBA" id="ARBA00005417"/>
    </source>
</evidence>
<dbReference type="RefSeq" id="WP_167184141.1">
    <property type="nucleotide sequence ID" value="NZ_JAASQL010000001.1"/>
</dbReference>
<protein>
    <submittedName>
        <fullName evidence="6">ABC-2 type transport system ATP-binding protein</fullName>
    </submittedName>
</protein>
<dbReference type="NCBIfam" id="TIGR03522">
    <property type="entry name" value="GldA_ABC_ATP"/>
    <property type="match status" value="1"/>
</dbReference>
<evidence type="ECO:0000313" key="7">
    <source>
        <dbReference type="Proteomes" id="UP000745859"/>
    </source>
</evidence>
<dbReference type="CDD" id="cd03230">
    <property type="entry name" value="ABC_DR_subfamily_A"/>
    <property type="match status" value="1"/>
</dbReference>
<dbReference type="GO" id="GO:0005524">
    <property type="term" value="F:ATP binding"/>
    <property type="evidence" value="ECO:0007669"/>
    <property type="project" value="UniProtKB-KW"/>
</dbReference>
<keyword evidence="3" id="KW-0547">Nucleotide-binding</keyword>
<dbReference type="InterPro" id="IPR019864">
    <property type="entry name" value="Motility-assoc_ABC_GldA"/>
</dbReference>
<evidence type="ECO:0000259" key="5">
    <source>
        <dbReference type="PROSITE" id="PS50893"/>
    </source>
</evidence>
<dbReference type="PANTHER" id="PTHR43335">
    <property type="entry name" value="ABC TRANSPORTER, ATP-BINDING PROTEIN"/>
    <property type="match status" value="1"/>
</dbReference>
<reference evidence="6 7" key="1">
    <citation type="submission" date="2020-03" db="EMBL/GenBank/DDBJ databases">
        <title>Genomic Encyclopedia of Type Strains, Phase IV (KMG-IV): sequencing the most valuable type-strain genomes for metagenomic binning, comparative biology and taxonomic classification.</title>
        <authorList>
            <person name="Goeker M."/>
        </authorList>
    </citation>
    <scope>NUCLEOTIDE SEQUENCE [LARGE SCALE GENOMIC DNA]</scope>
    <source>
        <strain evidence="6 7">DSM 101599</strain>
    </source>
</reference>
<dbReference type="Pfam" id="PF00005">
    <property type="entry name" value="ABC_tran"/>
    <property type="match status" value="1"/>
</dbReference>
<comment type="similarity">
    <text evidence="1">Belongs to the ABC transporter superfamily.</text>
</comment>
<gene>
    <name evidence="6" type="ORF">FHR24_000775</name>
</gene>